<evidence type="ECO:0000256" key="1">
    <source>
        <dbReference type="ARBA" id="ARBA00004184"/>
    </source>
</evidence>
<evidence type="ECO:0000313" key="11">
    <source>
        <dbReference type="Proteomes" id="UP000030665"/>
    </source>
</evidence>
<dbReference type="PANTHER" id="PTHR12431">
    <property type="entry name" value="SORTING NEXIN 17 AND 27"/>
    <property type="match status" value="1"/>
</dbReference>
<dbReference type="GO" id="GO:0007165">
    <property type="term" value="P:signal transduction"/>
    <property type="evidence" value="ECO:0007669"/>
    <property type="project" value="InterPro"/>
</dbReference>
<comment type="subcellular location">
    <subcellularLocation>
        <location evidence="2">Early endosome</location>
    </subcellularLocation>
    <subcellularLocation>
        <location evidence="1">Endomembrane system</location>
        <topology evidence="1">Peripheral membrane protein</topology>
    </subcellularLocation>
</comment>
<keyword evidence="4" id="KW-0446">Lipid-binding</keyword>
<accession>A0A077YUX2</accession>
<dbReference type="Gene3D" id="2.30.42.10">
    <property type="match status" value="1"/>
</dbReference>
<dbReference type="InterPro" id="IPR037833">
    <property type="entry name" value="SNX27_PX"/>
</dbReference>
<proteinExistence type="predicted"/>
<dbReference type="InterPro" id="IPR041489">
    <property type="entry name" value="PDZ_6"/>
</dbReference>
<evidence type="ECO:0000256" key="6">
    <source>
        <dbReference type="SAM" id="MobiDB-lite"/>
    </source>
</evidence>
<dbReference type="InterPro" id="IPR001478">
    <property type="entry name" value="PDZ"/>
</dbReference>
<sequence length="582" mass="65465">MDTDSSEEDRSGSTVDNRRVQTYNPDIHVIVIQKAETGFGFNVRGQVSEGGQYRSINGQLFAPLQHVSAIVPGGAAEQAGMLKGDRILEVNGINVEGGTHKQVVDLIKASGDKLVLSVISVSPSEQDRIDSSCQSDENSTSPYDYSEKRSLPITVPTFQWVVKNEEKFVVYNIHMAGRHLCSRRYSEFEQLHRYLKAEFCDFCFPRLPSKWPFALREQQLDTRRRHLEQYLEKVCSVRVIAESDIIQAFLMESDVYEASCLDVDLRILLPDQSSVTLTVQKDSNCAQVYRSLQGRLSMNEECAKCFALYEMIDLNFDRKIGLSERPHALYIQNYSSAAVTCILLKRWLFNVTREIELCKKDQFVHKLFFWQAVNDVNNGHVCAEGKMHELKALQDVQRKEEYLNLVRSFPGYAAVSFPPCPSDWHGNSHAIVSVSFDCLTLQACNGNGSPNGEPVQFAWPDIVSCAVSDEGVFSFECGGSNCKSVQVKLYSQFINKSMEQLQNPLLSVTRKPTTQNVLSTNAKMHFIKLLGDKMENMAQQLEAVQKMAPILDSEPIRSAASMTSQANSLAANQRAIEMDIQE</sequence>
<dbReference type="GO" id="GO:0032456">
    <property type="term" value="P:endocytic recycling"/>
    <property type="evidence" value="ECO:0007669"/>
    <property type="project" value="TreeGrafter"/>
</dbReference>
<dbReference type="SMART" id="SM00312">
    <property type="entry name" value="PX"/>
    <property type="match status" value="1"/>
</dbReference>
<dbReference type="InterPro" id="IPR001683">
    <property type="entry name" value="PX_dom"/>
</dbReference>
<dbReference type="Gene3D" id="3.10.20.90">
    <property type="entry name" value="Phosphatidylinositol 3-kinase Catalytic Subunit, Chain A, domain 1"/>
    <property type="match status" value="1"/>
</dbReference>
<dbReference type="CDD" id="cd23070">
    <property type="entry name" value="PDZ_SNX27-like"/>
    <property type="match status" value="1"/>
</dbReference>
<dbReference type="STRING" id="36087.A0A077YUX2"/>
<dbReference type="InterPro" id="IPR036871">
    <property type="entry name" value="PX_dom_sf"/>
</dbReference>
<evidence type="ECO:0000313" key="10">
    <source>
        <dbReference type="EMBL" id="CDW51897.1"/>
    </source>
</evidence>
<dbReference type="Pfam" id="PF17820">
    <property type="entry name" value="PDZ_6"/>
    <property type="match status" value="1"/>
</dbReference>
<dbReference type="EMBL" id="HG805811">
    <property type="protein sequence ID" value="CDW51897.1"/>
    <property type="molecule type" value="Genomic_DNA"/>
</dbReference>
<dbReference type="Pfam" id="PF00788">
    <property type="entry name" value="RA"/>
    <property type="match status" value="1"/>
</dbReference>
<keyword evidence="11" id="KW-1185">Reference proteome</keyword>
<dbReference type="PROSITE" id="PS50195">
    <property type="entry name" value="PX"/>
    <property type="match status" value="1"/>
</dbReference>
<evidence type="ECO:0000259" key="8">
    <source>
        <dbReference type="PROSITE" id="PS50195"/>
    </source>
</evidence>
<evidence type="ECO:0000256" key="2">
    <source>
        <dbReference type="ARBA" id="ARBA00004412"/>
    </source>
</evidence>
<evidence type="ECO:0000256" key="3">
    <source>
        <dbReference type="ARBA" id="ARBA00022753"/>
    </source>
</evidence>
<reference evidence="10" key="2">
    <citation type="submission" date="2014-03" db="EMBL/GenBank/DDBJ databases">
        <title>The whipworm genome and dual-species transcriptomics of an intimate host-pathogen interaction.</title>
        <authorList>
            <person name="Foth B.J."/>
            <person name="Tsai I.J."/>
            <person name="Reid A.J."/>
            <person name="Bancroft A.J."/>
            <person name="Nichol S."/>
            <person name="Tracey A."/>
            <person name="Holroyd N."/>
            <person name="Cotton J.A."/>
            <person name="Stanley E.J."/>
            <person name="Zarowiecki M."/>
            <person name="Liu J.Z."/>
            <person name="Huckvale T."/>
            <person name="Cooper P.J."/>
            <person name="Grencis R.K."/>
            <person name="Berriman M."/>
        </authorList>
    </citation>
    <scope>NUCLEOTIDE SEQUENCE [LARGE SCALE GENOMIC DNA]</scope>
</reference>
<evidence type="ECO:0000256" key="5">
    <source>
        <dbReference type="ARBA" id="ARBA00023136"/>
    </source>
</evidence>
<evidence type="ECO:0000259" key="9">
    <source>
        <dbReference type="PROSITE" id="PS50200"/>
    </source>
</evidence>
<dbReference type="InterPro" id="IPR036034">
    <property type="entry name" value="PDZ_sf"/>
</dbReference>
<dbReference type="AlphaFoldDB" id="A0A077YUX2"/>
<keyword evidence="5" id="KW-0472">Membrane</keyword>
<keyword evidence="3" id="KW-0967">Endosome</keyword>
<evidence type="ECO:0000256" key="4">
    <source>
        <dbReference type="ARBA" id="ARBA00023121"/>
    </source>
</evidence>
<feature type="domain" description="PDZ" evidence="7">
    <location>
        <begin position="29"/>
        <end position="122"/>
    </location>
</feature>
<feature type="region of interest" description="Disordered" evidence="6">
    <location>
        <begin position="127"/>
        <end position="146"/>
    </location>
</feature>
<dbReference type="SUPFAM" id="SSF50156">
    <property type="entry name" value="PDZ domain-like"/>
    <property type="match status" value="1"/>
</dbReference>
<dbReference type="GO" id="GO:0005769">
    <property type="term" value="C:early endosome"/>
    <property type="evidence" value="ECO:0007669"/>
    <property type="project" value="UniProtKB-SubCell"/>
</dbReference>
<dbReference type="SUPFAM" id="SSF64268">
    <property type="entry name" value="PX domain"/>
    <property type="match status" value="1"/>
</dbReference>
<dbReference type="SMART" id="SM00228">
    <property type="entry name" value="PDZ"/>
    <property type="match status" value="1"/>
</dbReference>
<feature type="domain" description="PX" evidence="8">
    <location>
        <begin position="136"/>
        <end position="257"/>
    </location>
</feature>
<organism evidence="10 11">
    <name type="scientific">Trichuris trichiura</name>
    <name type="common">Whipworm</name>
    <name type="synonym">Trichocephalus trichiurus</name>
    <dbReference type="NCBI Taxonomy" id="36087"/>
    <lineage>
        <taxon>Eukaryota</taxon>
        <taxon>Metazoa</taxon>
        <taxon>Ecdysozoa</taxon>
        <taxon>Nematoda</taxon>
        <taxon>Enoplea</taxon>
        <taxon>Dorylaimia</taxon>
        <taxon>Trichinellida</taxon>
        <taxon>Trichuridae</taxon>
        <taxon>Trichuris</taxon>
    </lineage>
</organism>
<protein>
    <submittedName>
        <fullName evidence="10">PDZ and RA and PX domain containing protein</fullName>
    </submittedName>
</protein>
<dbReference type="PANTHER" id="PTHR12431:SF19">
    <property type="entry name" value="SORTING NEXIN-27"/>
    <property type="match status" value="1"/>
</dbReference>
<dbReference type="OrthoDB" id="10036828at2759"/>
<dbReference type="FunFam" id="3.30.1520.10:FF:000003">
    <property type="entry name" value="sorting nexin-27 isoform X2"/>
    <property type="match status" value="1"/>
</dbReference>
<name>A0A077YUX2_TRITR</name>
<reference evidence="10" key="1">
    <citation type="submission" date="2014-01" db="EMBL/GenBank/DDBJ databases">
        <authorList>
            <person name="Aslett M."/>
        </authorList>
    </citation>
    <scope>NUCLEOTIDE SEQUENCE</scope>
</reference>
<dbReference type="Proteomes" id="UP000030665">
    <property type="component" value="Unassembled WGS sequence"/>
</dbReference>
<dbReference type="Pfam" id="PF00787">
    <property type="entry name" value="PX"/>
    <property type="match status" value="1"/>
</dbReference>
<dbReference type="Gene3D" id="1.20.80.60">
    <property type="match status" value="1"/>
</dbReference>
<dbReference type="Gene3D" id="3.30.1520.10">
    <property type="entry name" value="Phox-like domain"/>
    <property type="match status" value="1"/>
</dbReference>
<dbReference type="PROSITE" id="PS50106">
    <property type="entry name" value="PDZ"/>
    <property type="match status" value="1"/>
</dbReference>
<dbReference type="GO" id="GO:0006886">
    <property type="term" value="P:intracellular protein transport"/>
    <property type="evidence" value="ECO:0007669"/>
    <property type="project" value="TreeGrafter"/>
</dbReference>
<dbReference type="GO" id="GO:0032266">
    <property type="term" value="F:phosphatidylinositol-3-phosphate binding"/>
    <property type="evidence" value="ECO:0007669"/>
    <property type="project" value="InterPro"/>
</dbReference>
<dbReference type="CDD" id="cd06886">
    <property type="entry name" value="PX_SNX27"/>
    <property type="match status" value="1"/>
</dbReference>
<feature type="domain" description="Ras-associating" evidence="9">
    <location>
        <begin position="261"/>
        <end position="349"/>
    </location>
</feature>
<gene>
    <name evidence="10" type="ORF">TTRE_0000015601</name>
</gene>
<feature type="compositionally biased region" description="Polar residues" evidence="6">
    <location>
        <begin position="131"/>
        <end position="143"/>
    </location>
</feature>
<dbReference type="PROSITE" id="PS50200">
    <property type="entry name" value="RA"/>
    <property type="match status" value="1"/>
</dbReference>
<dbReference type="FunFam" id="2.30.42.10:FF:000061">
    <property type="entry name" value="sorting nexin-27 isoform X2"/>
    <property type="match status" value="1"/>
</dbReference>
<evidence type="ECO:0000259" key="7">
    <source>
        <dbReference type="PROSITE" id="PS50106"/>
    </source>
</evidence>
<dbReference type="InterPro" id="IPR000159">
    <property type="entry name" value="RA_dom"/>
</dbReference>